<evidence type="ECO:0000259" key="1">
    <source>
        <dbReference type="Pfam" id="PF00534"/>
    </source>
</evidence>
<dbReference type="Proteomes" id="UP000300067">
    <property type="component" value="Chromosome"/>
</dbReference>
<evidence type="ECO:0000313" key="3">
    <source>
        <dbReference type="EMBL" id="QCR17027.1"/>
    </source>
</evidence>
<evidence type="ECO:0000259" key="2">
    <source>
        <dbReference type="Pfam" id="PF13439"/>
    </source>
</evidence>
<dbReference type="PANTHER" id="PTHR12526:SF625">
    <property type="entry name" value="PHOSPHATIDYLINOSITOL GLYCAN-CLASS A"/>
    <property type="match status" value="1"/>
</dbReference>
<feature type="domain" description="Glycosyl transferase family 1" evidence="1">
    <location>
        <begin position="185"/>
        <end position="334"/>
    </location>
</feature>
<dbReference type="OMA" id="KAREWIM"/>
<dbReference type="CDD" id="cd03801">
    <property type="entry name" value="GT4_PimA-like"/>
    <property type="match status" value="1"/>
</dbReference>
<dbReference type="GO" id="GO:0016757">
    <property type="term" value="F:glycosyltransferase activity"/>
    <property type="evidence" value="ECO:0007669"/>
    <property type="project" value="InterPro"/>
</dbReference>
<dbReference type="SUPFAM" id="SSF53756">
    <property type="entry name" value="UDP-Glycosyltransferase/glycogen phosphorylase"/>
    <property type="match status" value="1"/>
</dbReference>
<reference evidence="3 4" key="1">
    <citation type="submission" date="2018-05" db="EMBL/GenBank/DDBJ databases">
        <title>Methanosarcina gilichinskyana sp. nov., a novel methanogenic archaeon isolated from Holocene permafrost, North East Russia.</title>
        <authorList>
            <person name="Oshurkova V."/>
            <person name="Meer M."/>
            <person name="Bochkareva O."/>
            <person name="Shcherbakova V."/>
        </authorList>
    </citation>
    <scope>NUCLEOTIDE SEQUENCE [LARGE SCALE GENOMIC DNA]</scope>
    <source>
        <strain evidence="3 4">JL01</strain>
    </source>
</reference>
<dbReference type="EMBL" id="CP029709">
    <property type="protein sequence ID" value="QCR17027.1"/>
    <property type="molecule type" value="Genomic_DNA"/>
</dbReference>
<sequence length="363" mass="41657">MAHNVGFHMSSQVSKNYKVLHLGDQAFVGYNLVKLLQKNGIKADYLAYKNSQMHYNEDGCFFFKANSSERFNKIKIIRESLSHFEGYDIIHAHSVFSVPLLLSKNRPYALHLHGSDIRVYARKNDLLGFGLRKLVNKAKKIFVSTPDLLMDVSSFGKNATFLPNPVDFERFYPKKPEIDLQEGFDFIIFHPTRHSLNKGNQIFIKSFSEIISQGYNAKLVMVEWGDLLHESKNLVHKLNISKNVEWIKSIPPYEMADYYNASDLVFDQFHLKGLGLVSFEAMACGKLTITKYSPEYLKQGYSINPPLSIIDEEVKLTQEVISFLDDARHRKKMGSACLNWVKEEHSSSKILSILKQSYDEIQG</sequence>
<protein>
    <recommendedName>
        <fullName evidence="5">Glycosyltransferase family 4 protein</fullName>
    </recommendedName>
</protein>
<evidence type="ECO:0000313" key="4">
    <source>
        <dbReference type="Proteomes" id="UP000300067"/>
    </source>
</evidence>
<organism evidence="3 4">
    <name type="scientific">Methanosarcina mazei</name>
    <name type="common">Methanosarcina frisia</name>
    <dbReference type="NCBI Taxonomy" id="2209"/>
    <lineage>
        <taxon>Archaea</taxon>
        <taxon>Methanobacteriati</taxon>
        <taxon>Methanobacteriota</taxon>
        <taxon>Stenosarchaea group</taxon>
        <taxon>Methanomicrobia</taxon>
        <taxon>Methanosarcinales</taxon>
        <taxon>Methanosarcinaceae</taxon>
        <taxon>Methanosarcina</taxon>
    </lineage>
</organism>
<dbReference type="AlphaFoldDB" id="A0A4P8QYZ2"/>
<dbReference type="Pfam" id="PF00534">
    <property type="entry name" value="Glycos_transf_1"/>
    <property type="match status" value="1"/>
</dbReference>
<accession>A0A4P8QYZ2</accession>
<dbReference type="InterPro" id="IPR028098">
    <property type="entry name" value="Glyco_trans_4-like_N"/>
</dbReference>
<evidence type="ECO:0008006" key="5">
    <source>
        <dbReference type="Google" id="ProtNLM"/>
    </source>
</evidence>
<feature type="domain" description="Glycosyltransferase subfamily 4-like N-terminal" evidence="2">
    <location>
        <begin position="30"/>
        <end position="170"/>
    </location>
</feature>
<gene>
    <name evidence="3" type="ORF">DKM28_14350</name>
</gene>
<dbReference type="Gene3D" id="3.40.50.2000">
    <property type="entry name" value="Glycogen Phosphorylase B"/>
    <property type="match status" value="2"/>
</dbReference>
<dbReference type="InterPro" id="IPR001296">
    <property type="entry name" value="Glyco_trans_1"/>
</dbReference>
<dbReference type="PANTHER" id="PTHR12526">
    <property type="entry name" value="GLYCOSYLTRANSFERASE"/>
    <property type="match status" value="1"/>
</dbReference>
<dbReference type="Pfam" id="PF13439">
    <property type="entry name" value="Glyco_transf_4"/>
    <property type="match status" value="1"/>
</dbReference>
<proteinExistence type="predicted"/>
<name>A0A4P8QYZ2_METMZ</name>